<proteinExistence type="predicted"/>
<dbReference type="EMBL" id="FOYQ01000002">
    <property type="protein sequence ID" value="SFR52106.1"/>
    <property type="molecule type" value="Genomic_DNA"/>
</dbReference>
<dbReference type="Gene3D" id="2.40.128.410">
    <property type="match status" value="1"/>
</dbReference>
<keyword evidence="2" id="KW-1185">Reference proteome</keyword>
<sequence>MKKTIILIALTLGTMQVGLAQKKSKKKSKEERKTEQYQRYKQAMIDTTFFFQTEKIVLPYTPYNGTGGYFAIEPSKVRIQEIDWVNATGDKSRIRTVGVLEGYQTRWNDQTRSLQADFSCVIKGERYLLQISFSIDSGGQIDIQKGNEKMRFEGKIKS</sequence>
<organism evidence="1 2">
    <name type="scientific">Robiginitalea myxolifaciens</name>
    <dbReference type="NCBI Taxonomy" id="400055"/>
    <lineage>
        <taxon>Bacteria</taxon>
        <taxon>Pseudomonadati</taxon>
        <taxon>Bacteroidota</taxon>
        <taxon>Flavobacteriia</taxon>
        <taxon>Flavobacteriales</taxon>
        <taxon>Flavobacteriaceae</taxon>
        <taxon>Robiginitalea</taxon>
    </lineage>
</organism>
<protein>
    <recommendedName>
        <fullName evidence="3">DUF4251 domain-containing protein</fullName>
    </recommendedName>
</protein>
<name>A0A1I6HC67_9FLAO</name>
<dbReference type="RefSeq" id="WP_092982938.1">
    <property type="nucleotide sequence ID" value="NZ_FOYQ01000002.1"/>
</dbReference>
<dbReference type="Proteomes" id="UP000199534">
    <property type="component" value="Unassembled WGS sequence"/>
</dbReference>
<accession>A0A1I6HC67</accession>
<evidence type="ECO:0008006" key="3">
    <source>
        <dbReference type="Google" id="ProtNLM"/>
    </source>
</evidence>
<reference evidence="1 2" key="1">
    <citation type="submission" date="2016-10" db="EMBL/GenBank/DDBJ databases">
        <authorList>
            <person name="de Groot N.N."/>
        </authorList>
    </citation>
    <scope>NUCLEOTIDE SEQUENCE [LARGE SCALE GENOMIC DNA]</scope>
    <source>
        <strain evidence="1 2">DSM 21019</strain>
    </source>
</reference>
<dbReference type="STRING" id="400055.SAMN04490243_2553"/>
<gene>
    <name evidence="1" type="ORF">SAMN04490243_2553</name>
</gene>
<dbReference type="AlphaFoldDB" id="A0A1I6HC67"/>
<evidence type="ECO:0000313" key="1">
    <source>
        <dbReference type="EMBL" id="SFR52106.1"/>
    </source>
</evidence>
<evidence type="ECO:0000313" key="2">
    <source>
        <dbReference type="Proteomes" id="UP000199534"/>
    </source>
</evidence>